<protein>
    <recommendedName>
        <fullName evidence="1">Glyoxalase-like domain-containing protein</fullName>
    </recommendedName>
</protein>
<dbReference type="SUPFAM" id="SSF54593">
    <property type="entry name" value="Glyoxalase/Bleomycin resistance protein/Dihydroxybiphenyl dioxygenase"/>
    <property type="match status" value="2"/>
</dbReference>
<dbReference type="AlphaFoldDB" id="A0A318P1K9"/>
<dbReference type="Pfam" id="PF18029">
    <property type="entry name" value="Glyoxalase_6"/>
    <property type="match status" value="2"/>
</dbReference>
<dbReference type="InterPro" id="IPR041581">
    <property type="entry name" value="Glyoxalase_6"/>
</dbReference>
<sequence>MIARFKDLCLDAADPLALGAFWARMLDADVADAGDGDTRIDPRSARSNAESIWVNKVPEPRVGRTRVHLDLRLADAEPAALLADGARLVREPTGEAHWWVLDDPEGNQFCVFPAKEGTRPGPFGLVVDSTDPAAQATWWAGVVGGTVEHESTNASVVDASGFPWDYWVFAGVPEPKTVKNRLHWDVDLVDPEPTALIGAGATLLAEPSARSNWWVLADPEGNEFCAFAPRAIG</sequence>
<dbReference type="EMBL" id="PYBV01000002">
    <property type="protein sequence ID" value="PYC76158.1"/>
    <property type="molecule type" value="Genomic_DNA"/>
</dbReference>
<feature type="domain" description="Glyoxalase-like" evidence="1">
    <location>
        <begin position="125"/>
        <end position="226"/>
    </location>
</feature>
<proteinExistence type="predicted"/>
<dbReference type="PANTHER" id="PTHR35908:SF1">
    <property type="entry name" value="CONSERVED PROTEIN"/>
    <property type="match status" value="1"/>
</dbReference>
<dbReference type="Gene3D" id="3.10.180.10">
    <property type="entry name" value="2,3-Dihydroxybiphenyl 1,2-Dioxygenase, domain 1"/>
    <property type="match status" value="2"/>
</dbReference>
<accession>A0A318P1K9</accession>
<reference evidence="2 3" key="1">
    <citation type="submission" date="2018-03" db="EMBL/GenBank/DDBJ databases">
        <title>Bioinformatic expansion and discovery of thiopeptide antibiotics.</title>
        <authorList>
            <person name="Schwalen C.J."/>
            <person name="Hudson G.A."/>
            <person name="Mitchell D.A."/>
        </authorList>
    </citation>
    <scope>NUCLEOTIDE SEQUENCE [LARGE SCALE GENOMIC DNA]</scope>
    <source>
        <strain evidence="2 3">NRRL 8041</strain>
    </source>
</reference>
<organism evidence="2 3">
    <name type="scientific">Micromonospora arborensis</name>
    <dbReference type="NCBI Taxonomy" id="2116518"/>
    <lineage>
        <taxon>Bacteria</taxon>
        <taxon>Bacillati</taxon>
        <taxon>Actinomycetota</taxon>
        <taxon>Actinomycetes</taxon>
        <taxon>Micromonosporales</taxon>
        <taxon>Micromonosporaceae</taxon>
        <taxon>Micromonospora</taxon>
    </lineage>
</organism>
<comment type="caution">
    <text evidence="2">The sequence shown here is derived from an EMBL/GenBank/DDBJ whole genome shotgun (WGS) entry which is preliminary data.</text>
</comment>
<dbReference type="Proteomes" id="UP000248333">
    <property type="component" value="Unassembled WGS sequence"/>
</dbReference>
<evidence type="ECO:0000313" key="3">
    <source>
        <dbReference type="Proteomes" id="UP000248333"/>
    </source>
</evidence>
<dbReference type="InterPro" id="IPR029068">
    <property type="entry name" value="Glyas_Bleomycin-R_OHBP_Dase"/>
</dbReference>
<feature type="domain" description="Glyoxalase-like" evidence="1">
    <location>
        <begin position="8"/>
        <end position="112"/>
    </location>
</feature>
<dbReference type="PANTHER" id="PTHR35908">
    <property type="entry name" value="HYPOTHETICAL FUSION PROTEIN"/>
    <property type="match status" value="1"/>
</dbReference>
<evidence type="ECO:0000313" key="2">
    <source>
        <dbReference type="EMBL" id="PYC76158.1"/>
    </source>
</evidence>
<name>A0A318P1K9_9ACTN</name>
<keyword evidence="3" id="KW-1185">Reference proteome</keyword>
<evidence type="ECO:0000259" key="1">
    <source>
        <dbReference type="Pfam" id="PF18029"/>
    </source>
</evidence>
<gene>
    <name evidence="2" type="ORF">C7C45_01300</name>
</gene>